<feature type="coiled-coil region" evidence="8">
    <location>
        <begin position="439"/>
        <end position="505"/>
    </location>
</feature>
<keyword evidence="4" id="KW-1134">Transmembrane beta strand</keyword>
<dbReference type="AlphaFoldDB" id="A0A7C2K3B9"/>
<gene>
    <name evidence="9" type="ORF">ENQ76_15785</name>
</gene>
<dbReference type="GO" id="GO:0009279">
    <property type="term" value="C:cell outer membrane"/>
    <property type="evidence" value="ECO:0007669"/>
    <property type="project" value="UniProtKB-SubCell"/>
</dbReference>
<keyword evidence="5" id="KW-0812">Transmembrane</keyword>
<proteinExistence type="inferred from homology"/>
<dbReference type="PANTHER" id="PTHR30026:SF23">
    <property type="entry name" value="TO APRF-PUTATIVE OUTER MEMBRANE EFFLUX PROTEIN OR SECRETED ALKALINE PHOSPHATASE-RELATED"/>
    <property type="match status" value="1"/>
</dbReference>
<organism evidence="9">
    <name type="scientific">Schlesneria paludicola</name>
    <dbReference type="NCBI Taxonomy" id="360056"/>
    <lineage>
        <taxon>Bacteria</taxon>
        <taxon>Pseudomonadati</taxon>
        <taxon>Planctomycetota</taxon>
        <taxon>Planctomycetia</taxon>
        <taxon>Planctomycetales</taxon>
        <taxon>Planctomycetaceae</taxon>
        <taxon>Schlesneria</taxon>
    </lineage>
</organism>
<evidence type="ECO:0000313" key="9">
    <source>
        <dbReference type="EMBL" id="HEN16921.1"/>
    </source>
</evidence>
<dbReference type="InterPro" id="IPR003423">
    <property type="entry name" value="OMP_efflux"/>
</dbReference>
<dbReference type="GO" id="GO:0015562">
    <property type="term" value="F:efflux transmembrane transporter activity"/>
    <property type="evidence" value="ECO:0007669"/>
    <property type="project" value="InterPro"/>
</dbReference>
<dbReference type="Gene3D" id="1.20.1600.10">
    <property type="entry name" value="Outer membrane efflux proteins (OEP)"/>
    <property type="match status" value="1"/>
</dbReference>
<keyword evidence="6" id="KW-0472">Membrane</keyword>
<dbReference type="EMBL" id="DSOK01000433">
    <property type="protein sequence ID" value="HEN16921.1"/>
    <property type="molecule type" value="Genomic_DNA"/>
</dbReference>
<protein>
    <submittedName>
        <fullName evidence="9">TolC family protein</fullName>
    </submittedName>
</protein>
<comment type="similarity">
    <text evidence="2">Belongs to the outer membrane factor (OMF) (TC 1.B.17) family.</text>
</comment>
<keyword evidence="8" id="KW-0175">Coiled coil</keyword>
<evidence type="ECO:0000256" key="6">
    <source>
        <dbReference type="ARBA" id="ARBA00023136"/>
    </source>
</evidence>
<evidence type="ECO:0000256" key="8">
    <source>
        <dbReference type="SAM" id="Coils"/>
    </source>
</evidence>
<reference evidence="9" key="1">
    <citation type="journal article" date="2020" name="mSystems">
        <title>Genome- and Community-Level Interaction Insights into Carbon Utilization and Element Cycling Functions of Hydrothermarchaeota in Hydrothermal Sediment.</title>
        <authorList>
            <person name="Zhou Z."/>
            <person name="Liu Y."/>
            <person name="Xu W."/>
            <person name="Pan J."/>
            <person name="Luo Z.H."/>
            <person name="Li M."/>
        </authorList>
    </citation>
    <scope>NUCLEOTIDE SEQUENCE [LARGE SCALE GENOMIC DNA]</scope>
    <source>
        <strain evidence="9">SpSt-339</strain>
    </source>
</reference>
<sequence>MKAANASQTLVTEPPVITAPPLEMAPRTVRDRGQDEPWNLALIEAVHIAIRNNPLIRANAQFLSPGNPLLDNPDQNPSVFDIALQQTGILFGSRGEEAALSDFMPQLSSSLSVGRDMDVQNNFFLGGGLLPGSTLVTDNGQFNARVDQQLITGGTFSIVHNWDYLQSNQPGLLFPSTYTGALGAELRQPLLAGAGVEYTEIAGPIALRNNLQSGVAQGIRIAQINERIAAVDFELGIKALALEVGEVYWQLFQAFREYEAFVKVRDSAYDVWQQVAANEDALGGAVVAQAEQTYLESRSRAETALATVYETETRLRRLMGLPVADGRLLRPNAIPQTGDSSLDWHVVLSDALIYRTELQRQKLNIQSFDWQLQAARSLLQPRLDFVGGYQLNGFGDDLIASSTDDGITQRGYNSAYGSLFRGSQQAWNLGLSFSMPIGFRGEQAQVRNLELRLAKARAALAAQEGEVRYELSNAMQMMARWYTLMQTNETRVQAVQRQVDALEAEYHAGRGDRSTIDLLLRARSALATAQSEYFRSLASYNSALWDLDYRRGTILLNNQIQFESVVALR</sequence>
<dbReference type="SUPFAM" id="SSF56954">
    <property type="entry name" value="Outer membrane efflux proteins (OEP)"/>
    <property type="match status" value="1"/>
</dbReference>
<comment type="caution">
    <text evidence="9">The sequence shown here is derived from an EMBL/GenBank/DDBJ whole genome shotgun (WGS) entry which is preliminary data.</text>
</comment>
<evidence type="ECO:0000256" key="1">
    <source>
        <dbReference type="ARBA" id="ARBA00004442"/>
    </source>
</evidence>
<evidence type="ECO:0000256" key="3">
    <source>
        <dbReference type="ARBA" id="ARBA00022448"/>
    </source>
</evidence>
<dbReference type="InterPro" id="IPR051906">
    <property type="entry name" value="TolC-like"/>
</dbReference>
<dbReference type="GO" id="GO:1990281">
    <property type="term" value="C:efflux pump complex"/>
    <property type="evidence" value="ECO:0007669"/>
    <property type="project" value="TreeGrafter"/>
</dbReference>
<keyword evidence="3" id="KW-0813">Transport</keyword>
<keyword evidence="7" id="KW-0998">Cell outer membrane</keyword>
<dbReference type="PANTHER" id="PTHR30026">
    <property type="entry name" value="OUTER MEMBRANE PROTEIN TOLC"/>
    <property type="match status" value="1"/>
</dbReference>
<evidence type="ECO:0000256" key="5">
    <source>
        <dbReference type="ARBA" id="ARBA00022692"/>
    </source>
</evidence>
<dbReference type="Pfam" id="PF02321">
    <property type="entry name" value="OEP"/>
    <property type="match status" value="1"/>
</dbReference>
<comment type="subcellular location">
    <subcellularLocation>
        <location evidence="1">Cell outer membrane</location>
    </subcellularLocation>
</comment>
<dbReference type="GO" id="GO:0015288">
    <property type="term" value="F:porin activity"/>
    <property type="evidence" value="ECO:0007669"/>
    <property type="project" value="TreeGrafter"/>
</dbReference>
<name>A0A7C2K3B9_9PLAN</name>
<accession>A0A7C2K3B9</accession>
<evidence type="ECO:0000256" key="7">
    <source>
        <dbReference type="ARBA" id="ARBA00023237"/>
    </source>
</evidence>
<evidence type="ECO:0000256" key="4">
    <source>
        <dbReference type="ARBA" id="ARBA00022452"/>
    </source>
</evidence>
<evidence type="ECO:0000256" key="2">
    <source>
        <dbReference type="ARBA" id="ARBA00007613"/>
    </source>
</evidence>